<feature type="domain" description="ABC transporter substrate-binding protein PnrA-like" evidence="7">
    <location>
        <begin position="60"/>
        <end position="217"/>
    </location>
</feature>
<dbReference type="PANTHER" id="PTHR34296:SF2">
    <property type="entry name" value="ABC TRANSPORTER GUANOSINE-BINDING PROTEIN NUPN"/>
    <property type="match status" value="1"/>
</dbReference>
<name>A0A9D1WPR2_9FIRM</name>
<keyword evidence="5" id="KW-0449">Lipoprotein</keyword>
<evidence type="ECO:0000256" key="6">
    <source>
        <dbReference type="SAM" id="MobiDB-lite"/>
    </source>
</evidence>
<dbReference type="PANTHER" id="PTHR34296">
    <property type="entry name" value="TRANSCRIPTIONAL ACTIVATOR PROTEIN MED"/>
    <property type="match status" value="1"/>
</dbReference>
<evidence type="ECO:0000313" key="8">
    <source>
        <dbReference type="EMBL" id="HIX64989.1"/>
    </source>
</evidence>
<reference evidence="8" key="1">
    <citation type="journal article" date="2021" name="PeerJ">
        <title>Extensive microbial diversity within the chicken gut microbiome revealed by metagenomics and culture.</title>
        <authorList>
            <person name="Gilroy R."/>
            <person name="Ravi A."/>
            <person name="Getino M."/>
            <person name="Pursley I."/>
            <person name="Horton D.L."/>
            <person name="Alikhan N.F."/>
            <person name="Baker D."/>
            <person name="Gharbi K."/>
            <person name="Hall N."/>
            <person name="Watson M."/>
            <person name="Adriaenssens E.M."/>
            <person name="Foster-Nyarko E."/>
            <person name="Jarju S."/>
            <person name="Secka A."/>
            <person name="Antonio M."/>
            <person name="Oren A."/>
            <person name="Chaudhuri R.R."/>
            <person name="La Ragione R."/>
            <person name="Hildebrand F."/>
            <person name="Pallen M.J."/>
        </authorList>
    </citation>
    <scope>NUCLEOTIDE SEQUENCE</scope>
    <source>
        <strain evidence="8">CHK188-5543</strain>
    </source>
</reference>
<evidence type="ECO:0000256" key="2">
    <source>
        <dbReference type="ARBA" id="ARBA00022475"/>
    </source>
</evidence>
<dbReference type="AlphaFoldDB" id="A0A9D1WPR2"/>
<evidence type="ECO:0000256" key="3">
    <source>
        <dbReference type="ARBA" id="ARBA00022729"/>
    </source>
</evidence>
<dbReference type="InterPro" id="IPR003760">
    <property type="entry name" value="PnrA-like"/>
</dbReference>
<evidence type="ECO:0000313" key="9">
    <source>
        <dbReference type="Proteomes" id="UP000886800"/>
    </source>
</evidence>
<dbReference type="CDD" id="cd06354">
    <property type="entry name" value="PBP1_PrnA-like"/>
    <property type="match status" value="1"/>
</dbReference>
<feature type="domain" description="ABC transporter substrate-binding protein PnrA-like" evidence="7">
    <location>
        <begin position="239"/>
        <end position="351"/>
    </location>
</feature>
<organism evidence="8 9">
    <name type="scientific">Candidatus Anaerotruncus excrementipullorum</name>
    <dbReference type="NCBI Taxonomy" id="2838465"/>
    <lineage>
        <taxon>Bacteria</taxon>
        <taxon>Bacillati</taxon>
        <taxon>Bacillota</taxon>
        <taxon>Clostridia</taxon>
        <taxon>Eubacteriales</taxon>
        <taxon>Oscillospiraceae</taxon>
        <taxon>Anaerotruncus</taxon>
    </lineage>
</organism>
<sequence length="398" mass="40708">MWKKFLAAGLAAATLTGCGSGGESAPAPQPAVTSAPVPSSAPAPEENPTRGGEGGLRIAIVTSPSTVEDGSFNQDSYEGILAFIQEYPDASVTAVQEPTGEAEASVQAVAQLAASYDVVVTPGTQFAGVGAVAQEYPDTDFILVDTFPTDAQGQEVVLDNLYAMRFAGQESGFFAGVAAALETVTNQVAVVTGIAYPANVDCQYGFEAGVNYANAHYGTAAQLVELPAYAGTDRTGANVGGNYIGSFNDASGGRMVGDALISAGCDILFVAAGHAGTGVFEAAKESGSVKVIGCDVDQYSQGETETGNIVLTSALKVMGPNVQRVLESIQEGSFQGENVLLGADTGSTGYVHAEGRHQLSEETLACLEEVYMLVQDGAIVPPGNFSEGNTPESFPGLD</sequence>
<reference evidence="8" key="2">
    <citation type="submission" date="2021-04" db="EMBL/GenBank/DDBJ databases">
        <authorList>
            <person name="Gilroy R."/>
        </authorList>
    </citation>
    <scope>NUCLEOTIDE SEQUENCE</scope>
    <source>
        <strain evidence="8">CHK188-5543</strain>
    </source>
</reference>
<dbReference type="EMBL" id="DXES01000039">
    <property type="protein sequence ID" value="HIX64989.1"/>
    <property type="molecule type" value="Genomic_DNA"/>
</dbReference>
<accession>A0A9D1WPR2</accession>
<dbReference type="GO" id="GO:0005886">
    <property type="term" value="C:plasma membrane"/>
    <property type="evidence" value="ECO:0007669"/>
    <property type="project" value="UniProtKB-SubCell"/>
</dbReference>
<protein>
    <submittedName>
        <fullName evidence="8">BMP family ABC transporter substrate-binding protein</fullName>
    </submittedName>
</protein>
<keyword evidence="3" id="KW-0732">Signal</keyword>
<proteinExistence type="predicted"/>
<evidence type="ECO:0000259" key="7">
    <source>
        <dbReference type="Pfam" id="PF02608"/>
    </source>
</evidence>
<feature type="region of interest" description="Disordered" evidence="6">
    <location>
        <begin position="18"/>
        <end position="55"/>
    </location>
</feature>
<gene>
    <name evidence="8" type="ORF">H9736_01935</name>
</gene>
<keyword evidence="4" id="KW-0472">Membrane</keyword>
<evidence type="ECO:0000256" key="5">
    <source>
        <dbReference type="ARBA" id="ARBA00023288"/>
    </source>
</evidence>
<dbReference type="PROSITE" id="PS51257">
    <property type="entry name" value="PROKAR_LIPOPROTEIN"/>
    <property type="match status" value="1"/>
</dbReference>
<comment type="caution">
    <text evidence="8">The sequence shown here is derived from an EMBL/GenBank/DDBJ whole genome shotgun (WGS) entry which is preliminary data.</text>
</comment>
<feature type="compositionally biased region" description="Low complexity" evidence="6">
    <location>
        <begin position="24"/>
        <end position="44"/>
    </location>
</feature>
<evidence type="ECO:0000256" key="1">
    <source>
        <dbReference type="ARBA" id="ARBA00004236"/>
    </source>
</evidence>
<dbReference type="Gene3D" id="3.40.50.2300">
    <property type="match status" value="2"/>
</dbReference>
<keyword evidence="2" id="KW-1003">Cell membrane</keyword>
<dbReference type="Proteomes" id="UP000886800">
    <property type="component" value="Unassembled WGS sequence"/>
</dbReference>
<dbReference type="Pfam" id="PF02608">
    <property type="entry name" value="Bmp"/>
    <property type="match status" value="2"/>
</dbReference>
<comment type="subcellular location">
    <subcellularLocation>
        <location evidence="1">Cell membrane</location>
    </subcellularLocation>
</comment>
<evidence type="ECO:0000256" key="4">
    <source>
        <dbReference type="ARBA" id="ARBA00023136"/>
    </source>
</evidence>
<dbReference type="InterPro" id="IPR050957">
    <property type="entry name" value="BMP_lipoprotein"/>
</dbReference>